<dbReference type="SUPFAM" id="SSF46689">
    <property type="entry name" value="Homeodomain-like"/>
    <property type="match status" value="1"/>
</dbReference>
<sequence length="293" mass="31785">MNAQLPPPFFLYGEPPRTADPDFLHVEDLAVRSRPNGWRIATHRHADLNHLILITEGGGATFYEGQEEAFAAPSLLVVPASTVHGFSWDRGTQGRVLTIATVQLEQVVSLWPEGAPLFAAPRAIALEVAESADLASDIAQIERESTWRALGQNAALQALLQLLLVRAARCAERIGADAAGSGKQVRLVARFRQLVEERYRAREPVAAYARALGVSETALRDACAAQGLSPTQIRDERAMLEAQRLLAFSAVSVAEIGASIGLADPAYFSRFFRRLCGVSPGQWRAGLARRKPG</sequence>
<dbReference type="Pfam" id="PF12833">
    <property type="entry name" value="HTH_18"/>
    <property type="match status" value="1"/>
</dbReference>
<dbReference type="InterPro" id="IPR020449">
    <property type="entry name" value="Tscrpt_reg_AraC-type_HTH"/>
</dbReference>
<evidence type="ECO:0000256" key="1">
    <source>
        <dbReference type="ARBA" id="ARBA00023015"/>
    </source>
</evidence>
<accession>A0ABV0CYG9</accession>
<organism evidence="5 6">
    <name type="scientific">Aurantiacibacter flavus</name>
    <dbReference type="NCBI Taxonomy" id="3145232"/>
    <lineage>
        <taxon>Bacteria</taxon>
        <taxon>Pseudomonadati</taxon>
        <taxon>Pseudomonadota</taxon>
        <taxon>Alphaproteobacteria</taxon>
        <taxon>Sphingomonadales</taxon>
        <taxon>Erythrobacteraceae</taxon>
        <taxon>Aurantiacibacter</taxon>
    </lineage>
</organism>
<dbReference type="CDD" id="cd06999">
    <property type="entry name" value="cupin_HpaA-like_N"/>
    <property type="match status" value="1"/>
</dbReference>
<dbReference type="InterPro" id="IPR014710">
    <property type="entry name" value="RmlC-like_jellyroll"/>
</dbReference>
<keyword evidence="6" id="KW-1185">Reference proteome</keyword>
<evidence type="ECO:0000313" key="6">
    <source>
        <dbReference type="Proteomes" id="UP001484535"/>
    </source>
</evidence>
<name>A0ABV0CYG9_9SPHN</name>
<dbReference type="InterPro" id="IPR050204">
    <property type="entry name" value="AraC_XylS_family_regulators"/>
</dbReference>
<dbReference type="InterPro" id="IPR009057">
    <property type="entry name" value="Homeodomain-like_sf"/>
</dbReference>
<keyword evidence="3" id="KW-0804">Transcription</keyword>
<evidence type="ECO:0000313" key="5">
    <source>
        <dbReference type="EMBL" id="MEN7537671.1"/>
    </source>
</evidence>
<dbReference type="PROSITE" id="PS01124">
    <property type="entry name" value="HTH_ARAC_FAMILY_2"/>
    <property type="match status" value="1"/>
</dbReference>
<keyword evidence="1" id="KW-0805">Transcription regulation</keyword>
<feature type="domain" description="HTH araC/xylS-type" evidence="4">
    <location>
        <begin position="189"/>
        <end position="286"/>
    </location>
</feature>
<proteinExistence type="predicted"/>
<dbReference type="Proteomes" id="UP001484535">
    <property type="component" value="Unassembled WGS sequence"/>
</dbReference>
<dbReference type="SMART" id="SM00342">
    <property type="entry name" value="HTH_ARAC"/>
    <property type="match status" value="1"/>
</dbReference>
<reference evidence="5 6" key="1">
    <citation type="submission" date="2024-05" db="EMBL/GenBank/DDBJ databases">
        <authorList>
            <person name="Park S."/>
        </authorList>
    </citation>
    <scope>NUCLEOTIDE SEQUENCE [LARGE SCALE GENOMIC DNA]</scope>
    <source>
        <strain evidence="5 6">DGU5</strain>
    </source>
</reference>
<dbReference type="PRINTS" id="PR00032">
    <property type="entry name" value="HTHARAC"/>
</dbReference>
<dbReference type="SUPFAM" id="SSF51215">
    <property type="entry name" value="Regulatory protein AraC"/>
    <property type="match status" value="1"/>
</dbReference>
<evidence type="ECO:0000256" key="3">
    <source>
        <dbReference type="ARBA" id="ARBA00023163"/>
    </source>
</evidence>
<dbReference type="Gene3D" id="1.10.10.60">
    <property type="entry name" value="Homeodomain-like"/>
    <property type="match status" value="1"/>
</dbReference>
<dbReference type="Gene3D" id="2.60.120.10">
    <property type="entry name" value="Jelly Rolls"/>
    <property type="match status" value="1"/>
</dbReference>
<dbReference type="InterPro" id="IPR047264">
    <property type="entry name" value="Cupin_HpaA-like_N"/>
</dbReference>
<dbReference type="EMBL" id="JBDLBR010000003">
    <property type="protein sequence ID" value="MEN7537671.1"/>
    <property type="molecule type" value="Genomic_DNA"/>
</dbReference>
<dbReference type="InterPro" id="IPR018060">
    <property type="entry name" value="HTH_AraC"/>
</dbReference>
<keyword evidence="2" id="KW-0238">DNA-binding</keyword>
<comment type="caution">
    <text evidence="5">The sequence shown here is derived from an EMBL/GenBank/DDBJ whole genome shotgun (WGS) entry which is preliminary data.</text>
</comment>
<dbReference type="InterPro" id="IPR037923">
    <property type="entry name" value="HTH-like"/>
</dbReference>
<gene>
    <name evidence="5" type="ORF">ABDJ38_10850</name>
</gene>
<dbReference type="RefSeq" id="WP_346785114.1">
    <property type="nucleotide sequence ID" value="NZ_JBDLBR010000003.1"/>
</dbReference>
<evidence type="ECO:0000259" key="4">
    <source>
        <dbReference type="PROSITE" id="PS01124"/>
    </source>
</evidence>
<evidence type="ECO:0000256" key="2">
    <source>
        <dbReference type="ARBA" id="ARBA00023125"/>
    </source>
</evidence>
<dbReference type="PANTHER" id="PTHR46796">
    <property type="entry name" value="HTH-TYPE TRANSCRIPTIONAL ACTIVATOR RHAS-RELATED"/>
    <property type="match status" value="1"/>
</dbReference>
<protein>
    <submittedName>
        <fullName evidence="5">Helix-turn-helix domain-containing protein</fullName>
    </submittedName>
</protein>